<reference evidence="12" key="1">
    <citation type="submission" date="2025-08" db="UniProtKB">
        <authorList>
            <consortium name="Ensembl"/>
        </authorList>
    </citation>
    <scope>IDENTIFICATION</scope>
</reference>
<keyword evidence="7" id="KW-0966">Cell projection</keyword>
<dbReference type="Pfam" id="PF15911">
    <property type="entry name" value="Beta-prop_WDR19_2nd"/>
    <property type="match status" value="1"/>
</dbReference>
<dbReference type="InterPro" id="IPR040379">
    <property type="entry name" value="WDR19/dyf-2"/>
</dbReference>
<dbReference type="PANTHER" id="PTHR14920">
    <property type="entry name" value="OSMOTIC AVOIDANCE ABNORMAL PROTEIN 1/WD REPEAT MEMBRANE PROTEIN"/>
    <property type="match status" value="1"/>
</dbReference>
<reference evidence="12" key="2">
    <citation type="submission" date="2025-09" db="UniProtKB">
        <authorList>
            <consortium name="Ensembl"/>
        </authorList>
    </citation>
    <scope>IDENTIFICATION</scope>
</reference>
<keyword evidence="8" id="KW-1133">Transmembrane helix</keyword>
<keyword evidence="8" id="KW-0812">Transmembrane</keyword>
<dbReference type="InterPro" id="IPR056168">
    <property type="entry name" value="TPR_IF140/IFT172/WDR19"/>
</dbReference>
<dbReference type="Gene3D" id="2.130.10.10">
    <property type="entry name" value="YVTN repeat-like/Quinoprotein amine dehydrogenase"/>
    <property type="match status" value="2"/>
</dbReference>
<dbReference type="GO" id="GO:0005929">
    <property type="term" value="C:cilium"/>
    <property type="evidence" value="ECO:0007669"/>
    <property type="project" value="UniProtKB-SubCell"/>
</dbReference>
<dbReference type="GO" id="GO:0008104">
    <property type="term" value="P:intracellular protein localization"/>
    <property type="evidence" value="ECO:0007669"/>
    <property type="project" value="UniProtKB-ARBA"/>
</dbReference>
<keyword evidence="5" id="KW-0802">TPR repeat</keyword>
<dbReference type="InterPro" id="IPR015943">
    <property type="entry name" value="WD40/YVTN_repeat-like_dom_sf"/>
</dbReference>
<comment type="subcellular location">
    <subcellularLocation>
        <location evidence="1">Cell projection</location>
        <location evidence="1">Cilium</location>
    </subcellularLocation>
</comment>
<dbReference type="FunFam" id="2.130.10.10:FF:000242">
    <property type="entry name" value="WD repeat domain 19, isoform CRA_a"/>
    <property type="match status" value="1"/>
</dbReference>
<keyword evidence="6" id="KW-0969">Cilium</keyword>
<sequence>YKWQKTLGNYIAVAGQDNSVKIFDRHGHKLTTLHLPGFHHQCVNVMYLVKRFGYLAGIVKRYINTDHLPLQTFLLISNNLCLFLCCLFGFLRDQMSFILWSKTGPLLAVGTAKGNLLIYNQQTSRKIPVLGKHTKKITCGCWSTQNLLALGSDDNTLSISNHEGDTIRQTTLRGEPAEIYFSVMKTDERSSQGESTVSVSVDKRVLMLFNVNDPENRIELAFQPHYGSIVSYRWYGDGYILIGFSLGFFVVISTHIREIGHELYQAHNHKGSLNSVAISSSLSKAASCGDNSIKIHELSDLKDISNVVQLDDETKGLDQLSWTDDGQLLAVSTQKGTLHVFLTKLPILGDSFGTRLAYLTSLLEVTVSNQVEGESPVAIEVEVEPTFIAVGPYHVAVGMNNRAWFYALVDQEPGFNKLKDIEYLGTIASMRLNADYAAALFEGKVQLHIIEGKDQEEKKQMKLFPDDDGKGRILCHALTTDFLYYGTDVRLCNVVCVLMEDWETVSSYSHSVGVRKVFPDLNGTRLVFIDDKNGGFLFSPANVISCVELPNFSPTITGVLWDNWHADRGVFVAYDDDKVYTYALHKATIYGPRVVLVGSTALPFSQKPLLLYNGELTCQTASGKTSEVSLSTHSFLKRSSGTDSVPELSKQLAQAIMLKRFHEAWDLCKSAGRKDDWAELGKACLVHMEVELAIQVYRMSGNVGMVLSLQDIQGIEDKNLLAGHLAMFLGDYNLAQDLYLSSTSPIAALEMRRDLLHWDSALMLAKRLADDQIPFISKEYAVHLEFIGDYVNALAHYEKGMTHNNKVSAIPSFTCFTLQMIFFWLKTVICYIVFLLKMYYLLYSQLLMLPLHFIFVFI</sequence>
<evidence type="ECO:0000259" key="9">
    <source>
        <dbReference type="Pfam" id="PF15911"/>
    </source>
</evidence>
<name>A0A3Q1G7W5_9TELE</name>
<dbReference type="InterPro" id="IPR036322">
    <property type="entry name" value="WD40_repeat_dom_sf"/>
</dbReference>
<dbReference type="AlphaFoldDB" id="A0A3Q1G7W5"/>
<evidence type="ECO:0000259" key="10">
    <source>
        <dbReference type="Pfam" id="PF23389"/>
    </source>
</evidence>
<dbReference type="GO" id="GO:0060271">
    <property type="term" value="P:cilium assembly"/>
    <property type="evidence" value="ECO:0007669"/>
    <property type="project" value="TreeGrafter"/>
</dbReference>
<dbReference type="SUPFAM" id="SSF50978">
    <property type="entry name" value="WD40 repeat-like"/>
    <property type="match status" value="1"/>
</dbReference>
<feature type="domain" description="IF140/IFT172/WDR19 TPR" evidence="11">
    <location>
        <begin position="661"/>
        <end position="807"/>
    </location>
</feature>
<evidence type="ECO:0000256" key="5">
    <source>
        <dbReference type="ARBA" id="ARBA00022803"/>
    </source>
</evidence>
<proteinExistence type="predicted"/>
<evidence type="ECO:0000256" key="1">
    <source>
        <dbReference type="ARBA" id="ARBA00004138"/>
    </source>
</evidence>
<dbReference type="SUPFAM" id="SSF50969">
    <property type="entry name" value="YVTN repeat-like/Quinoprotein amine dehydrogenase"/>
    <property type="match status" value="1"/>
</dbReference>
<dbReference type="GO" id="GO:0030991">
    <property type="term" value="C:intraciliary transport particle A"/>
    <property type="evidence" value="ECO:0007669"/>
    <property type="project" value="TreeGrafter"/>
</dbReference>
<feature type="domain" description="WDR19 WD40 repeat" evidence="9">
    <location>
        <begin position="356"/>
        <end position="633"/>
    </location>
</feature>
<dbReference type="Gene3D" id="1.25.40.470">
    <property type="match status" value="1"/>
</dbReference>
<feature type="transmembrane region" description="Helical" evidence="8">
    <location>
        <begin position="821"/>
        <end position="842"/>
    </location>
</feature>
<dbReference type="PANTHER" id="PTHR14920:SF0">
    <property type="entry name" value="WD REPEAT DOMAIN 19"/>
    <property type="match status" value="1"/>
</dbReference>
<keyword evidence="13" id="KW-1185">Reference proteome</keyword>
<dbReference type="InterPro" id="IPR057855">
    <property type="entry name" value="Beta-prop_WDR19_1st"/>
</dbReference>
<dbReference type="Pfam" id="PF23389">
    <property type="entry name" value="Beta-prop_WDR19_1st"/>
    <property type="match status" value="1"/>
</dbReference>
<feature type="domain" description="WDR19 first beta-propeller" evidence="10">
    <location>
        <begin position="2"/>
        <end position="336"/>
    </location>
</feature>
<dbReference type="FunFam" id="1.25.40.470:FF:000009">
    <property type="entry name" value="WD repeat-containing protein 19 isoform X1"/>
    <property type="match status" value="1"/>
</dbReference>
<evidence type="ECO:0000256" key="4">
    <source>
        <dbReference type="ARBA" id="ARBA00022794"/>
    </source>
</evidence>
<evidence type="ECO:0000256" key="8">
    <source>
        <dbReference type="SAM" id="Phobius"/>
    </source>
</evidence>
<evidence type="ECO:0000313" key="12">
    <source>
        <dbReference type="Ensembl" id="ENSAPOP00000025059.1"/>
    </source>
</evidence>
<dbReference type="Pfam" id="PF24762">
    <property type="entry name" value="TPR_IF140-IFT172"/>
    <property type="match status" value="1"/>
</dbReference>
<dbReference type="Ensembl" id="ENSAPOT00000007174.1">
    <property type="protein sequence ID" value="ENSAPOP00000025059.1"/>
    <property type="gene ID" value="ENSAPOG00000007976.1"/>
</dbReference>
<evidence type="ECO:0000256" key="7">
    <source>
        <dbReference type="ARBA" id="ARBA00023273"/>
    </source>
</evidence>
<accession>A0A3Q1G7W5</accession>
<keyword evidence="8" id="KW-0472">Membrane</keyword>
<keyword evidence="4" id="KW-0970">Cilium biogenesis/degradation</keyword>
<evidence type="ECO:0000313" key="13">
    <source>
        <dbReference type="Proteomes" id="UP000257200"/>
    </source>
</evidence>
<evidence type="ECO:0000256" key="3">
    <source>
        <dbReference type="ARBA" id="ARBA00022737"/>
    </source>
</evidence>
<dbReference type="Proteomes" id="UP000257200">
    <property type="component" value="Unplaced"/>
</dbReference>
<protein>
    <submittedName>
        <fullName evidence="12">WD repeat domain 19</fullName>
    </submittedName>
</protein>
<dbReference type="InterPro" id="IPR011044">
    <property type="entry name" value="Quino_amine_DH_bsu"/>
</dbReference>
<feature type="transmembrane region" description="Helical" evidence="8">
    <location>
        <begin position="70"/>
        <end position="91"/>
    </location>
</feature>
<evidence type="ECO:0000256" key="6">
    <source>
        <dbReference type="ARBA" id="ARBA00023069"/>
    </source>
</evidence>
<dbReference type="GO" id="GO:0035721">
    <property type="term" value="P:intraciliary retrograde transport"/>
    <property type="evidence" value="ECO:0007669"/>
    <property type="project" value="InterPro"/>
</dbReference>
<dbReference type="SMART" id="SM00320">
    <property type="entry name" value="WD40"/>
    <property type="match status" value="4"/>
</dbReference>
<evidence type="ECO:0000256" key="2">
    <source>
        <dbReference type="ARBA" id="ARBA00022574"/>
    </source>
</evidence>
<keyword evidence="2" id="KW-0853">WD repeat</keyword>
<evidence type="ECO:0000259" key="11">
    <source>
        <dbReference type="Pfam" id="PF24762"/>
    </source>
</evidence>
<dbReference type="GeneTree" id="ENSGT00590000083165"/>
<organism evidence="12 13">
    <name type="scientific">Acanthochromis polyacanthus</name>
    <name type="common">spiny chromis</name>
    <dbReference type="NCBI Taxonomy" id="80966"/>
    <lineage>
        <taxon>Eukaryota</taxon>
        <taxon>Metazoa</taxon>
        <taxon>Chordata</taxon>
        <taxon>Craniata</taxon>
        <taxon>Vertebrata</taxon>
        <taxon>Euteleostomi</taxon>
        <taxon>Actinopterygii</taxon>
        <taxon>Neopterygii</taxon>
        <taxon>Teleostei</taxon>
        <taxon>Neoteleostei</taxon>
        <taxon>Acanthomorphata</taxon>
        <taxon>Ovalentaria</taxon>
        <taxon>Pomacentridae</taxon>
        <taxon>Acanthochromis</taxon>
    </lineage>
</organism>
<dbReference type="InterPro" id="IPR039468">
    <property type="entry name" value="WDR19_WD40_rpt"/>
</dbReference>
<keyword evidence="3" id="KW-0677">Repeat</keyword>
<dbReference type="InterPro" id="IPR001680">
    <property type="entry name" value="WD40_rpt"/>
</dbReference>